<keyword evidence="2" id="KW-0805">Transcription regulation</keyword>
<dbReference type="InterPro" id="IPR013249">
    <property type="entry name" value="RNA_pol_sigma70_r4_t2"/>
</dbReference>
<dbReference type="PANTHER" id="PTHR43133:SF51">
    <property type="entry name" value="RNA POLYMERASE SIGMA FACTOR"/>
    <property type="match status" value="1"/>
</dbReference>
<evidence type="ECO:0000259" key="5">
    <source>
        <dbReference type="Pfam" id="PF04542"/>
    </source>
</evidence>
<dbReference type="GO" id="GO:0003677">
    <property type="term" value="F:DNA binding"/>
    <property type="evidence" value="ECO:0007669"/>
    <property type="project" value="InterPro"/>
</dbReference>
<evidence type="ECO:0000256" key="4">
    <source>
        <dbReference type="ARBA" id="ARBA00023163"/>
    </source>
</evidence>
<dbReference type="Pfam" id="PF04542">
    <property type="entry name" value="Sigma70_r2"/>
    <property type="match status" value="1"/>
</dbReference>
<dbReference type="PANTHER" id="PTHR43133">
    <property type="entry name" value="RNA POLYMERASE ECF-TYPE SIGMA FACTO"/>
    <property type="match status" value="1"/>
</dbReference>
<dbReference type="OrthoDB" id="9780326at2"/>
<name>A0A1C4DP22_9BACT</name>
<dbReference type="RefSeq" id="WP_089711829.1">
    <property type="nucleotide sequence ID" value="NZ_FMAR01000006.1"/>
</dbReference>
<dbReference type="InterPro" id="IPR014284">
    <property type="entry name" value="RNA_pol_sigma-70_dom"/>
</dbReference>
<evidence type="ECO:0000259" key="6">
    <source>
        <dbReference type="Pfam" id="PF08281"/>
    </source>
</evidence>
<dbReference type="InterPro" id="IPR013324">
    <property type="entry name" value="RNA_pol_sigma_r3/r4-like"/>
</dbReference>
<dbReference type="NCBIfam" id="TIGR02937">
    <property type="entry name" value="sigma70-ECF"/>
    <property type="match status" value="1"/>
</dbReference>
<sequence length="187" mass="21963">MAVTSDDKELLALYRQPATKEKGFTRIIEKYQEKLYWHIRRLVLDHEDANDVLQNMLIKVWKNLEGFREDSQLYTWLYKIATNESLTFLEQQKRRGNSVSLSDVETGLSNKLKADSQFDANKLEWKLQNAILALPEKQRIVFNLRYYDEMPYEEMSRVLDTSEGALKASYHHAVKKIEESIKKSAAE</sequence>
<feature type="domain" description="RNA polymerase sigma factor 70 region 4 type 2" evidence="6">
    <location>
        <begin position="126"/>
        <end position="177"/>
    </location>
</feature>
<dbReference type="Proteomes" id="UP000242818">
    <property type="component" value="Unassembled WGS sequence"/>
</dbReference>
<organism evidence="7 8">
    <name type="scientific">Chitinophaga costaii</name>
    <dbReference type="NCBI Taxonomy" id="1335309"/>
    <lineage>
        <taxon>Bacteria</taxon>
        <taxon>Pseudomonadati</taxon>
        <taxon>Bacteroidota</taxon>
        <taxon>Chitinophagia</taxon>
        <taxon>Chitinophagales</taxon>
        <taxon>Chitinophagaceae</taxon>
        <taxon>Chitinophaga</taxon>
    </lineage>
</organism>
<dbReference type="SUPFAM" id="SSF88659">
    <property type="entry name" value="Sigma3 and sigma4 domains of RNA polymerase sigma factors"/>
    <property type="match status" value="1"/>
</dbReference>
<dbReference type="Pfam" id="PF08281">
    <property type="entry name" value="Sigma70_r4_2"/>
    <property type="match status" value="1"/>
</dbReference>
<dbReference type="InterPro" id="IPR013325">
    <property type="entry name" value="RNA_pol_sigma_r2"/>
</dbReference>
<proteinExistence type="inferred from homology"/>
<evidence type="ECO:0000256" key="1">
    <source>
        <dbReference type="ARBA" id="ARBA00010641"/>
    </source>
</evidence>
<dbReference type="InterPro" id="IPR007627">
    <property type="entry name" value="RNA_pol_sigma70_r2"/>
</dbReference>
<reference evidence="7 8" key="1">
    <citation type="submission" date="2016-08" db="EMBL/GenBank/DDBJ databases">
        <authorList>
            <person name="Seilhamer J.J."/>
        </authorList>
    </citation>
    <scope>NUCLEOTIDE SEQUENCE [LARGE SCALE GENOMIC DNA]</scope>
    <source>
        <strain evidence="7 8">A37T2</strain>
    </source>
</reference>
<keyword evidence="8" id="KW-1185">Reference proteome</keyword>
<dbReference type="Gene3D" id="1.10.1740.10">
    <property type="match status" value="1"/>
</dbReference>
<keyword evidence="3" id="KW-0731">Sigma factor</keyword>
<evidence type="ECO:0000313" key="8">
    <source>
        <dbReference type="Proteomes" id="UP000242818"/>
    </source>
</evidence>
<comment type="similarity">
    <text evidence="1">Belongs to the sigma-70 factor family. ECF subfamily.</text>
</comment>
<dbReference type="CDD" id="cd06171">
    <property type="entry name" value="Sigma70_r4"/>
    <property type="match status" value="1"/>
</dbReference>
<dbReference type="SUPFAM" id="SSF88946">
    <property type="entry name" value="Sigma2 domain of RNA polymerase sigma factors"/>
    <property type="match status" value="1"/>
</dbReference>
<dbReference type="GO" id="GO:0016987">
    <property type="term" value="F:sigma factor activity"/>
    <property type="evidence" value="ECO:0007669"/>
    <property type="project" value="UniProtKB-KW"/>
</dbReference>
<keyword evidence="4" id="KW-0804">Transcription</keyword>
<evidence type="ECO:0000313" key="7">
    <source>
        <dbReference type="EMBL" id="SCC33109.1"/>
    </source>
</evidence>
<protein>
    <submittedName>
        <fullName evidence="7">RNA polymerase sigma-70 factor, ECF subfamily</fullName>
    </submittedName>
</protein>
<gene>
    <name evidence="7" type="ORF">GA0116948_10626</name>
</gene>
<dbReference type="AlphaFoldDB" id="A0A1C4DP22"/>
<dbReference type="GO" id="GO:0006352">
    <property type="term" value="P:DNA-templated transcription initiation"/>
    <property type="evidence" value="ECO:0007669"/>
    <property type="project" value="InterPro"/>
</dbReference>
<evidence type="ECO:0000256" key="3">
    <source>
        <dbReference type="ARBA" id="ARBA00023082"/>
    </source>
</evidence>
<dbReference type="STRING" id="1335309.GA0116948_10626"/>
<feature type="domain" description="RNA polymerase sigma-70 region 2" evidence="5">
    <location>
        <begin position="27"/>
        <end position="95"/>
    </location>
</feature>
<accession>A0A1C4DP22</accession>
<dbReference type="InterPro" id="IPR039425">
    <property type="entry name" value="RNA_pol_sigma-70-like"/>
</dbReference>
<dbReference type="InterPro" id="IPR036388">
    <property type="entry name" value="WH-like_DNA-bd_sf"/>
</dbReference>
<dbReference type="Gene3D" id="1.10.10.10">
    <property type="entry name" value="Winged helix-like DNA-binding domain superfamily/Winged helix DNA-binding domain"/>
    <property type="match status" value="1"/>
</dbReference>
<dbReference type="EMBL" id="FMAR01000006">
    <property type="protein sequence ID" value="SCC33109.1"/>
    <property type="molecule type" value="Genomic_DNA"/>
</dbReference>
<evidence type="ECO:0000256" key="2">
    <source>
        <dbReference type="ARBA" id="ARBA00023015"/>
    </source>
</evidence>